<name>A0ABR1FUZ0_AURAN</name>
<dbReference type="GO" id="GO:0009507">
    <property type="term" value="C:chloroplast"/>
    <property type="evidence" value="ECO:0007669"/>
    <property type="project" value="UniProtKB-SubCell"/>
</dbReference>
<dbReference type="InterPro" id="IPR009000">
    <property type="entry name" value="Transl_B-barrel_sf"/>
</dbReference>
<reference evidence="1 2" key="1">
    <citation type="submission" date="2024-03" db="EMBL/GenBank/DDBJ databases">
        <title>Aureococcus anophagefferens CCMP1851 and Kratosvirus quantuckense: Draft genome of a second virus-susceptible host strain in the model system.</title>
        <authorList>
            <person name="Chase E."/>
            <person name="Truchon A.R."/>
            <person name="Schepens W."/>
            <person name="Wilhelm S.W."/>
        </authorList>
    </citation>
    <scope>NUCLEOTIDE SEQUENCE [LARGE SCALE GENOMIC DNA]</scope>
    <source>
        <strain evidence="1 2">CCMP1851</strain>
    </source>
</reference>
<dbReference type="GO" id="GO:0034513">
    <property type="term" value="F:box H/ACA snoRNA binding"/>
    <property type="evidence" value="ECO:0007669"/>
    <property type="project" value="TreeGrafter"/>
</dbReference>
<dbReference type="InterPro" id="IPR007504">
    <property type="entry name" value="H/ACA_rnp_Gar1/Naf1"/>
</dbReference>
<dbReference type="Proteomes" id="UP001363151">
    <property type="component" value="Unassembled WGS sequence"/>
</dbReference>
<dbReference type="PANTHER" id="PTHR23237">
    <property type="entry name" value="NUCLEOLAR PROTEIN FAMILY A MEMBER 1 SNORNP PROTEIN GAR1"/>
    <property type="match status" value="1"/>
</dbReference>
<dbReference type="InterPro" id="IPR038664">
    <property type="entry name" value="Gar1/Naf1_Cbf5-bd_sf"/>
</dbReference>
<dbReference type="GO" id="GO:0000454">
    <property type="term" value="P:snoRNA guided rRNA pseudouridine synthesis"/>
    <property type="evidence" value="ECO:0007669"/>
    <property type="project" value="TreeGrafter"/>
</dbReference>
<dbReference type="EMBL" id="JBBJCI010000226">
    <property type="protein sequence ID" value="KAK7239130.1"/>
    <property type="molecule type" value="Genomic_DNA"/>
</dbReference>
<dbReference type="SUPFAM" id="SSF50447">
    <property type="entry name" value="Translation proteins"/>
    <property type="match status" value="1"/>
</dbReference>
<comment type="caution">
    <text evidence="1">The sequence shown here is derived from an EMBL/GenBank/DDBJ whole genome shotgun (WGS) entry which is preliminary data.</text>
</comment>
<dbReference type="Gene3D" id="2.40.10.230">
    <property type="entry name" value="Probable tRNA pseudouridine synthase domain"/>
    <property type="match status" value="1"/>
</dbReference>
<sequence length="178" mass="17753">MRPPRGFGKGGKGGGKGRGAGRGGGGRGFGNRAPEGPPERVEAVGSVMHSCEGDIVCKLTHTMVPYFNASIFVDKDTRVGKVDEIFGPINEVMFTVKPEAGATAASFKEGDTFCIDPMKLLPLSRFTSPGGGGGGGGKGKGKGGKGKGGRGKGGSKGGKGKGKGFGRGGGKGRGRGRG</sequence>
<gene>
    <name evidence="1" type="primary">GAR1</name>
    <name evidence="1" type="ORF">SO694_00027264</name>
</gene>
<dbReference type="Pfam" id="PF04410">
    <property type="entry name" value="Gar1"/>
    <property type="match status" value="1"/>
</dbReference>
<dbReference type="PANTHER" id="PTHR23237:SF6">
    <property type="entry name" value="H_ACA RIBONUCLEOPROTEIN COMPLEX SUBUNIT 1"/>
    <property type="match status" value="1"/>
</dbReference>
<dbReference type="KEGG" id="aaf:AURANDRAFT_58890"/>
<keyword evidence="2" id="KW-1185">Reference proteome</keyword>
<protein>
    <submittedName>
        <fullName evidence="1">Box H/ACA snoRNA binding protein</fullName>
    </submittedName>
</protein>
<accession>A0ABR1FUZ0</accession>
<proteinExistence type="predicted"/>
<evidence type="ECO:0000313" key="1">
    <source>
        <dbReference type="EMBL" id="KAK7239130.1"/>
    </source>
</evidence>
<evidence type="ECO:0000313" key="2">
    <source>
        <dbReference type="Proteomes" id="UP001363151"/>
    </source>
</evidence>
<dbReference type="GO" id="GO:0031429">
    <property type="term" value="C:box H/ACA snoRNP complex"/>
    <property type="evidence" value="ECO:0007669"/>
    <property type="project" value="TreeGrafter"/>
</dbReference>
<organism evidence="1 2">
    <name type="scientific">Aureococcus anophagefferens</name>
    <name type="common">Harmful bloom alga</name>
    <dbReference type="NCBI Taxonomy" id="44056"/>
    <lineage>
        <taxon>Eukaryota</taxon>
        <taxon>Sar</taxon>
        <taxon>Stramenopiles</taxon>
        <taxon>Ochrophyta</taxon>
        <taxon>Pelagophyceae</taxon>
        <taxon>Pelagomonadales</taxon>
        <taxon>Pelagomonadaceae</taxon>
        <taxon>Aureococcus</taxon>
    </lineage>
</organism>